<feature type="compositionally biased region" description="Low complexity" evidence="4">
    <location>
        <begin position="26"/>
        <end position="35"/>
    </location>
</feature>
<feature type="compositionally biased region" description="Basic and acidic residues" evidence="4">
    <location>
        <begin position="147"/>
        <end position="156"/>
    </location>
</feature>
<evidence type="ECO:0000256" key="2">
    <source>
        <dbReference type="ARBA" id="ARBA00007560"/>
    </source>
</evidence>
<reference evidence="5 6" key="1">
    <citation type="journal article" date="2018" name="Mol. Biol. Evol.">
        <title>Analysis of the draft genome of the red seaweed Gracilariopsis chorda provides insights into genome size evolution in Rhodophyta.</title>
        <authorList>
            <person name="Lee J."/>
            <person name="Yang E.C."/>
            <person name="Graf L."/>
            <person name="Yang J.H."/>
            <person name="Qiu H."/>
            <person name="Zel Zion U."/>
            <person name="Chan C.X."/>
            <person name="Stephens T.G."/>
            <person name="Weber A.P.M."/>
            <person name="Boo G.H."/>
            <person name="Boo S.M."/>
            <person name="Kim K.M."/>
            <person name="Shin Y."/>
            <person name="Jung M."/>
            <person name="Lee S.J."/>
            <person name="Yim H.S."/>
            <person name="Lee J.H."/>
            <person name="Bhattacharya D."/>
            <person name="Yoon H.S."/>
        </authorList>
    </citation>
    <scope>NUCLEOTIDE SEQUENCE [LARGE SCALE GENOMIC DNA]</scope>
    <source>
        <strain evidence="5 6">SKKU-2015</strain>
        <tissue evidence="5">Whole body</tissue>
    </source>
</reference>
<dbReference type="GO" id="GO:0006368">
    <property type="term" value="P:transcription elongation by RNA polymerase II"/>
    <property type="evidence" value="ECO:0007669"/>
    <property type="project" value="InterPro"/>
</dbReference>
<comment type="caution">
    <text evidence="5">The sequence shown here is derived from an EMBL/GenBank/DDBJ whole genome shotgun (WGS) entry which is preliminary data.</text>
</comment>
<keyword evidence="3" id="KW-0539">Nucleus</keyword>
<dbReference type="OrthoDB" id="4378at2759"/>
<dbReference type="STRING" id="448386.A0A2V3IRR6"/>
<dbReference type="PANTHER" id="PTHR23188:SF12">
    <property type="entry name" value="RNA POLYMERASE II-ASSOCIATED FACTOR 1 HOMOLOG"/>
    <property type="match status" value="1"/>
</dbReference>
<protein>
    <submittedName>
        <fullName evidence="5">RNA polymerase II-associated factor 1-like</fullName>
    </submittedName>
</protein>
<dbReference type="AlphaFoldDB" id="A0A2V3IRR6"/>
<gene>
    <name evidence="5" type="ORF">BWQ96_05404</name>
</gene>
<name>A0A2V3IRR6_9FLOR</name>
<feature type="region of interest" description="Disordered" evidence="4">
    <location>
        <begin position="1"/>
        <end position="38"/>
    </location>
</feature>
<sequence length="452" mass="51731">MSTPYERLIRPVSQPSREHEKPPQQPTATTATAAKKMMRRPVRIEKPQLPFSVRPRFRFEVPPPPMDPKMLLGTLSTAAYAEPHFSDLERDFRPSAIPSNPTHGLRANLVDTQLYKAPVKLESDDIALLDMIMKGRSGGEPLNARNTTRDKMRDPRMPPPPRKPEPTNVPWMRRMAYDEYDTTTAHKNMHAVELAAKMREINRQKEAQSDKHRRDRLLKSFKPPSRNMKHPGRKIGNVRPVNAAPIYPDVLNLMRELIAIEVDKDEVLTVPKRVKKDPEAADESILTTATVSVAERRANQREKKFVACYTPTLKTLRKRKRVKEEEEGDGDQMSKKMHFGDKEDYQWVGEYAIREGVFEDQRVTGIPGRSCFGVTEHFIAGGKARVVTASRIGTTWKLSRRAQSGRARLGKNGLRITKDEQDDINEEVLESLLSGENLKRRRVKSEVKREPR</sequence>
<evidence type="ECO:0000313" key="6">
    <source>
        <dbReference type="Proteomes" id="UP000247409"/>
    </source>
</evidence>
<dbReference type="Proteomes" id="UP000247409">
    <property type="component" value="Unassembled WGS sequence"/>
</dbReference>
<dbReference type="GO" id="GO:0003682">
    <property type="term" value="F:chromatin binding"/>
    <property type="evidence" value="ECO:0007669"/>
    <property type="project" value="TreeGrafter"/>
</dbReference>
<evidence type="ECO:0000313" key="5">
    <source>
        <dbReference type="EMBL" id="PXF44821.1"/>
    </source>
</evidence>
<dbReference type="InterPro" id="IPR007133">
    <property type="entry name" value="RNA_pol_II-assoc_Paf1"/>
</dbReference>
<comment type="subcellular location">
    <subcellularLocation>
        <location evidence="1">Nucleus</location>
    </subcellularLocation>
</comment>
<dbReference type="Pfam" id="PF03985">
    <property type="entry name" value="Paf1"/>
    <property type="match status" value="1"/>
</dbReference>
<evidence type="ECO:0000256" key="3">
    <source>
        <dbReference type="ARBA" id="ARBA00023242"/>
    </source>
</evidence>
<keyword evidence="6" id="KW-1185">Reference proteome</keyword>
<evidence type="ECO:0000256" key="4">
    <source>
        <dbReference type="SAM" id="MobiDB-lite"/>
    </source>
</evidence>
<dbReference type="PANTHER" id="PTHR23188">
    <property type="entry name" value="RNA POLYMERASE II-ASSOCIATED FACTOR 1 HOMOLOG"/>
    <property type="match status" value="1"/>
</dbReference>
<evidence type="ECO:0000256" key="1">
    <source>
        <dbReference type="ARBA" id="ARBA00004123"/>
    </source>
</evidence>
<accession>A0A2V3IRR6</accession>
<organism evidence="5 6">
    <name type="scientific">Gracilariopsis chorda</name>
    <dbReference type="NCBI Taxonomy" id="448386"/>
    <lineage>
        <taxon>Eukaryota</taxon>
        <taxon>Rhodophyta</taxon>
        <taxon>Florideophyceae</taxon>
        <taxon>Rhodymeniophycidae</taxon>
        <taxon>Gracilariales</taxon>
        <taxon>Gracilariaceae</taxon>
        <taxon>Gracilariopsis</taxon>
    </lineage>
</organism>
<comment type="similarity">
    <text evidence="2">Belongs to the PAF1 family.</text>
</comment>
<dbReference type="GO" id="GO:0000993">
    <property type="term" value="F:RNA polymerase II complex binding"/>
    <property type="evidence" value="ECO:0007669"/>
    <property type="project" value="TreeGrafter"/>
</dbReference>
<feature type="region of interest" description="Disordered" evidence="4">
    <location>
        <begin position="137"/>
        <end position="169"/>
    </location>
</feature>
<dbReference type="GO" id="GO:0016593">
    <property type="term" value="C:Cdc73/Paf1 complex"/>
    <property type="evidence" value="ECO:0007669"/>
    <property type="project" value="InterPro"/>
</dbReference>
<proteinExistence type="inferred from homology"/>
<dbReference type="EMBL" id="NBIV01000080">
    <property type="protein sequence ID" value="PXF44821.1"/>
    <property type="molecule type" value="Genomic_DNA"/>
</dbReference>